<dbReference type="RefSeq" id="YP_010059289.1">
    <property type="nucleotide sequence ID" value="NC_054725.1"/>
</dbReference>
<evidence type="ECO:0000313" key="1">
    <source>
        <dbReference type="EMBL" id="QIG58191.1"/>
    </source>
</evidence>
<gene>
    <name evidence="1" type="primary">39</name>
    <name evidence="1" type="ORF">SEA_SKOG_39</name>
</gene>
<protein>
    <submittedName>
        <fullName evidence="1">Uncharacterized protein</fullName>
    </submittedName>
</protein>
<dbReference type="KEGG" id="vg:64766521"/>
<proteinExistence type="predicted"/>
<keyword evidence="2" id="KW-1185">Reference proteome</keyword>
<reference evidence="1 2" key="1">
    <citation type="submission" date="2020-01" db="EMBL/GenBank/DDBJ databases">
        <authorList>
            <person name="Alvaro L.E."/>
            <person name="Baker K.N."/>
            <person name="Baxter I.S."/>
            <person name="Brown M.R."/>
            <person name="Driscoll K.D."/>
            <person name="Elrubaie J.M."/>
            <person name="Feith S.L."/>
            <person name="Indihar D.F."/>
            <person name="Knoch V.T."/>
            <person name="Koirtyohann K.M."/>
            <person name="Kratz M.A."/>
            <person name="Lear A.H."/>
            <person name="Lindblom K.E."/>
            <person name="Marcus E.R."/>
            <person name="Murphy M.E."/>
            <person name="Sensor R."/>
            <person name="Sherman S.J."/>
            <person name="Swift V.R."/>
            <person name="White K.E."/>
            <person name="Wills S.J."/>
            <person name="Gatt S.M."/>
            <person name="Lohbauer S.A."/>
            <person name="Power T.R."/>
            <person name="Rosales K.A."/>
            <person name="Sisson B.M."/>
            <person name="Isern S."/>
            <person name="Michael S.F."/>
            <person name="Sunnen C.N."/>
            <person name="Garlena R.A."/>
            <person name="Russell D.A."/>
            <person name="Pope W.H."/>
            <person name="Jacobs-Sera D."/>
            <person name="Hatfull G.F."/>
        </authorList>
    </citation>
    <scope>NUCLEOTIDE SEQUENCE [LARGE SCALE GENOMIC DNA]</scope>
</reference>
<dbReference type="Proteomes" id="UP000503093">
    <property type="component" value="Segment"/>
</dbReference>
<dbReference type="GeneID" id="64766521"/>
<dbReference type="EMBL" id="MN908687">
    <property type="protein sequence ID" value="QIG58191.1"/>
    <property type="molecule type" value="Genomic_DNA"/>
</dbReference>
<evidence type="ECO:0000313" key="2">
    <source>
        <dbReference type="Proteomes" id="UP000503093"/>
    </source>
</evidence>
<accession>A0A6G6XJA7</accession>
<organism evidence="1 2">
    <name type="scientific">Gordonia phage Skog</name>
    <dbReference type="NCBI Taxonomy" id="2704033"/>
    <lineage>
        <taxon>Viruses</taxon>
        <taxon>Duplodnaviria</taxon>
        <taxon>Heunggongvirae</taxon>
        <taxon>Uroviricota</taxon>
        <taxon>Caudoviricetes</taxon>
        <taxon>Skogvirus</taxon>
        <taxon>Skogvirus Skog</taxon>
    </lineage>
</organism>
<name>A0A6G6XJA7_9CAUD</name>
<sequence>MMADKRSARERVDNVIQLMRTPVRTIPAQTKLTEQESADLDDLVQFFQTHGVPNASRSSVVRATLLDTIRAWKDEVREHKVPMPTPEFKVGDLVRINDLAYTQEPLRVVYVDTKRGHAELICRNGRSAGIYLLSGLVPYDRKETKQ</sequence>